<comment type="caution">
    <text evidence="6">The sequence shown here is derived from an EMBL/GenBank/DDBJ whole genome shotgun (WGS) entry which is preliminary data.</text>
</comment>
<feature type="region of interest" description="Disordered" evidence="3">
    <location>
        <begin position="120"/>
        <end position="166"/>
    </location>
</feature>
<evidence type="ECO:0000256" key="2">
    <source>
        <dbReference type="ARBA" id="ARBA00023163"/>
    </source>
</evidence>
<evidence type="ECO:0000313" key="6">
    <source>
        <dbReference type="EMBL" id="MDQ7906581.1"/>
    </source>
</evidence>
<gene>
    <name evidence="6" type="ORF">RB614_18865</name>
</gene>
<evidence type="ECO:0000256" key="3">
    <source>
        <dbReference type="SAM" id="MobiDB-lite"/>
    </source>
</evidence>
<evidence type="ECO:0000256" key="4">
    <source>
        <dbReference type="SAM" id="Phobius"/>
    </source>
</evidence>
<dbReference type="Proteomes" id="UP001230908">
    <property type="component" value="Unassembled WGS sequence"/>
</dbReference>
<keyword evidence="1" id="KW-0805">Transcription regulation</keyword>
<dbReference type="RefSeq" id="WP_308713850.1">
    <property type="nucleotide sequence ID" value="NZ_JAVHUY010000016.1"/>
</dbReference>
<organism evidence="6 7">
    <name type="scientific">Phytohabitans maris</name>
    <dbReference type="NCBI Taxonomy" id="3071409"/>
    <lineage>
        <taxon>Bacteria</taxon>
        <taxon>Bacillati</taxon>
        <taxon>Actinomycetota</taxon>
        <taxon>Actinomycetes</taxon>
        <taxon>Micromonosporales</taxon>
        <taxon>Micromonosporaceae</taxon>
    </lineage>
</organism>
<keyword evidence="2" id="KW-0804">Transcription</keyword>
<evidence type="ECO:0000313" key="7">
    <source>
        <dbReference type="Proteomes" id="UP001230908"/>
    </source>
</evidence>
<feature type="domain" description="Putative zinc-finger" evidence="5">
    <location>
        <begin position="10"/>
        <end position="35"/>
    </location>
</feature>
<dbReference type="Gene3D" id="1.10.10.1320">
    <property type="entry name" value="Anti-sigma factor, zinc-finger domain"/>
    <property type="match status" value="1"/>
</dbReference>
<dbReference type="InterPro" id="IPR027383">
    <property type="entry name" value="Znf_put"/>
</dbReference>
<keyword evidence="4" id="KW-1133">Transmembrane helix</keyword>
<dbReference type="InterPro" id="IPR041916">
    <property type="entry name" value="Anti_sigma_zinc_sf"/>
</dbReference>
<dbReference type="Pfam" id="PF13490">
    <property type="entry name" value="zf-HC2"/>
    <property type="match status" value="1"/>
</dbReference>
<reference evidence="6 7" key="1">
    <citation type="submission" date="2023-08" db="EMBL/GenBank/DDBJ databases">
        <title>Phytohabitans sansha sp. nov., isolated from marine sediment.</title>
        <authorList>
            <person name="Zhao Y."/>
            <person name="Yi K."/>
        </authorList>
    </citation>
    <scope>NUCLEOTIDE SEQUENCE [LARGE SCALE GENOMIC DNA]</scope>
    <source>
        <strain evidence="6 7">ZYX-F-186</strain>
    </source>
</reference>
<evidence type="ECO:0000259" key="5">
    <source>
        <dbReference type="Pfam" id="PF13490"/>
    </source>
</evidence>
<keyword evidence="4" id="KW-0472">Membrane</keyword>
<name>A0ABU0ZHR1_9ACTN</name>
<accession>A0ABU0ZHR1</accession>
<feature type="transmembrane region" description="Helical" evidence="4">
    <location>
        <begin position="89"/>
        <end position="109"/>
    </location>
</feature>
<evidence type="ECO:0000256" key="1">
    <source>
        <dbReference type="ARBA" id="ARBA00023015"/>
    </source>
</evidence>
<dbReference type="EMBL" id="JAVHUY010000016">
    <property type="protein sequence ID" value="MDQ7906581.1"/>
    <property type="molecule type" value="Genomic_DNA"/>
</dbReference>
<keyword evidence="7" id="KW-1185">Reference proteome</keyword>
<proteinExistence type="predicted"/>
<sequence length="266" mass="27942">MSRAAHWDVAAYALGVLDPQESERFEEHLAGCWACAGELETMLPVVNLLSEVDGESLITAEQSRSDGRLLDRMIVEVGAHRRKVRSRQWLAAAAAVVVLATTTGVSLVAGGRLFGDGGTPPDVVAGGGSSAPLSPAPDPGNPNGPGIGGPDLGASEDGEEFSATDVQTGVEAKLVLETKTWGTQISFQLAKLSGPRQCRLTVLREDGTKEVLNSWSVPPAGYGTKEEPEPLLLQTSTATPRNAIDRVQVQQVTKDGVVESLVEVPV</sequence>
<keyword evidence="4" id="KW-0812">Transmembrane</keyword>
<protein>
    <submittedName>
        <fullName evidence="6">Zf-HC2 domain-containing protein</fullName>
    </submittedName>
</protein>